<dbReference type="eggNOG" id="ENOG502QXB0">
    <property type="taxonomic scope" value="Eukaryota"/>
</dbReference>
<keyword evidence="1" id="KW-0285">Flavoprotein</keyword>
<evidence type="ECO:0000256" key="3">
    <source>
        <dbReference type="ARBA" id="ARBA00022991"/>
    </source>
</evidence>
<dbReference type="PANTHER" id="PTHR47429:SF9">
    <property type="entry name" value="PAS DOMAIN-CONTAINING PROTEIN"/>
    <property type="match status" value="1"/>
</dbReference>
<dbReference type="EMBL" id="DS985228">
    <property type="protein sequence ID" value="EEY23234.1"/>
    <property type="molecule type" value="Genomic_DNA"/>
</dbReference>
<evidence type="ECO:0000313" key="7">
    <source>
        <dbReference type="Proteomes" id="UP000008698"/>
    </source>
</evidence>
<evidence type="ECO:0000256" key="1">
    <source>
        <dbReference type="ARBA" id="ARBA00022630"/>
    </source>
</evidence>
<dbReference type="SUPFAM" id="SSF55785">
    <property type="entry name" value="PYP-like sensor domain (PAS domain)"/>
    <property type="match status" value="1"/>
</dbReference>
<dbReference type="OrthoDB" id="447251at2759"/>
<proteinExistence type="predicted"/>
<dbReference type="Gene3D" id="3.30.450.20">
    <property type="entry name" value="PAS domain"/>
    <property type="match status" value="1"/>
</dbReference>
<evidence type="ECO:0000313" key="6">
    <source>
        <dbReference type="EMBL" id="EEY23234.1"/>
    </source>
</evidence>
<reference evidence="7" key="1">
    <citation type="journal article" date="2011" name="PLoS Pathog.">
        <title>Comparative genomics yields insights into niche adaptation of plant vascular wilt pathogens.</title>
        <authorList>
            <person name="Klosterman S.J."/>
            <person name="Subbarao K.V."/>
            <person name="Kang S."/>
            <person name="Veronese P."/>
            <person name="Gold S.E."/>
            <person name="Thomma B.P.H.J."/>
            <person name="Chen Z."/>
            <person name="Henrissat B."/>
            <person name="Lee Y.-H."/>
            <person name="Park J."/>
            <person name="Garcia-Pedrajas M.D."/>
            <person name="Barbara D.J."/>
            <person name="Anchieta A."/>
            <person name="de Jonge R."/>
            <person name="Santhanam P."/>
            <person name="Maruthachalam K."/>
            <person name="Atallah Z."/>
            <person name="Amyotte S.G."/>
            <person name="Paz Z."/>
            <person name="Inderbitzin P."/>
            <person name="Hayes R.J."/>
            <person name="Heiman D.I."/>
            <person name="Young S."/>
            <person name="Zeng Q."/>
            <person name="Engels R."/>
            <person name="Galagan J."/>
            <person name="Cuomo C.A."/>
            <person name="Dobinson K.F."/>
            <person name="Ma L.-J."/>
        </authorList>
    </citation>
    <scope>NUCLEOTIDE SEQUENCE [LARGE SCALE GENOMIC DNA]</scope>
    <source>
        <strain evidence="7">VaMs.102 / ATCC MYA-4576 / FGSC 10136</strain>
    </source>
</reference>
<evidence type="ECO:0000259" key="5">
    <source>
        <dbReference type="PROSITE" id="PS50113"/>
    </source>
</evidence>
<evidence type="ECO:0000256" key="2">
    <source>
        <dbReference type="ARBA" id="ARBA00022643"/>
    </source>
</evidence>
<keyword evidence="2" id="KW-0288">FMN</keyword>
<dbReference type="HOGENOM" id="CLU_012260_3_1_1"/>
<feature type="region of interest" description="Disordered" evidence="4">
    <location>
        <begin position="13"/>
        <end position="86"/>
    </location>
</feature>
<organism evidence="7">
    <name type="scientific">Verticillium alfalfae (strain VaMs.102 / ATCC MYA-4576 / FGSC 10136)</name>
    <name type="common">Verticillium wilt of alfalfa</name>
    <name type="synonym">Verticillium albo-atrum</name>
    <dbReference type="NCBI Taxonomy" id="526221"/>
    <lineage>
        <taxon>Eukaryota</taxon>
        <taxon>Fungi</taxon>
        <taxon>Dikarya</taxon>
        <taxon>Ascomycota</taxon>
        <taxon>Pezizomycotina</taxon>
        <taxon>Sordariomycetes</taxon>
        <taxon>Hypocreomycetidae</taxon>
        <taxon>Glomerellales</taxon>
        <taxon>Plectosphaerellaceae</taxon>
        <taxon>Verticillium</taxon>
    </lineage>
</organism>
<gene>
    <name evidence="6" type="ORF">VDBG_09344</name>
</gene>
<keyword evidence="7" id="KW-1185">Reference proteome</keyword>
<evidence type="ECO:0000256" key="4">
    <source>
        <dbReference type="SAM" id="MobiDB-lite"/>
    </source>
</evidence>
<feature type="compositionally biased region" description="Polar residues" evidence="4">
    <location>
        <begin position="68"/>
        <end position="77"/>
    </location>
</feature>
<dbReference type="RefSeq" id="XP_003000149.1">
    <property type="nucleotide sequence ID" value="XM_003000103.1"/>
</dbReference>
<feature type="domain" description="PAC" evidence="5">
    <location>
        <begin position="272"/>
        <end position="325"/>
    </location>
</feature>
<dbReference type="InterPro" id="IPR035965">
    <property type="entry name" value="PAS-like_dom_sf"/>
</dbReference>
<accession>C9SX44</accession>
<dbReference type="InterPro" id="IPR000700">
    <property type="entry name" value="PAS-assoc_C"/>
</dbReference>
<protein>
    <submittedName>
        <fullName evidence="6">Hisactophilin C49S mutant/phototropin PHY3 fusion protein</fullName>
    </submittedName>
</protein>
<feature type="region of interest" description="Disordered" evidence="4">
    <location>
        <begin position="525"/>
        <end position="586"/>
    </location>
</feature>
<dbReference type="Pfam" id="PF13426">
    <property type="entry name" value="PAS_9"/>
    <property type="match status" value="1"/>
</dbReference>
<dbReference type="GO" id="GO:0005634">
    <property type="term" value="C:nucleus"/>
    <property type="evidence" value="ECO:0007669"/>
    <property type="project" value="TreeGrafter"/>
</dbReference>
<sequence length="586" mass="65275">MAIYAPTMLTISSRSQHLQHTEIPLRGRVISPDPDYSAPRGAQSLSPPPKSAQTRSTRSRANSTRSSYETNATSLIPLQTKGLGDDDLLEPIPDEELEPGSFDLVAPDQGISRQHSLETRSEVLFSKEHLKGIFSDYVLLQKFTDFLAETRRESLPLLTYYLDSMKALRAIAYANAISRALDATDGHDFTSEGPGKTTNTALEKKAEAAFEALTREDLPAYITHLWTQTKFYRTTQYGMNYVIGRNCRFLQGPKTNPFSVQRIRDKLLAGKECYETFLNYRRDGSPFMNLLMMAPLYDSRGTIRYFIGAQVDVSGLVKESSGLDAMKKLMAEYEAKEPGDDADHNPEEDSKDEFKDLCEMFNSTELETVRRCGGDMYRVKQEEADQSNGGSTNWNKPRILLREESLAAQSQPSSPTASSGRLTGIYAHYLLVRPYPSLRILFASPSLRVPGILQSPFMSKIGGSDRVREGLTQAFADGHGVTAKIRWSSKPGVEGRPRWIHCTPLVGSNGAVGVWMVVLVDDERRRTSQPPTAHNEDNMSLRSFAAMNRDPEASTVGDARPGSRGTWGTSRTDRPETPYTLRLGDE</sequence>
<dbReference type="OMA" id="DEYHEWV"/>
<keyword evidence="3" id="KW-0157">Chromophore</keyword>
<feature type="compositionally biased region" description="Low complexity" evidence="4">
    <location>
        <begin position="51"/>
        <end position="67"/>
    </location>
</feature>
<dbReference type="GeneID" id="9528980"/>
<dbReference type="PROSITE" id="PS50113">
    <property type="entry name" value="PAC"/>
    <property type="match status" value="1"/>
</dbReference>
<dbReference type="Proteomes" id="UP000008698">
    <property type="component" value="Unassembled WGS sequence"/>
</dbReference>
<dbReference type="PANTHER" id="PTHR47429">
    <property type="entry name" value="PROTEIN TWIN LOV 1"/>
    <property type="match status" value="1"/>
</dbReference>
<dbReference type="AlphaFoldDB" id="C9SX44"/>
<dbReference type="KEGG" id="val:VDBG_09344"/>
<dbReference type="InterPro" id="IPR000014">
    <property type="entry name" value="PAS"/>
</dbReference>
<name>C9SX44_VERA1</name>